<dbReference type="PANTHER" id="PTHR45730">
    <property type="entry name" value="ZINC FINGER PROTEIN JAGGED"/>
    <property type="match status" value="1"/>
</dbReference>
<dbReference type="SUPFAM" id="SSF57667">
    <property type="entry name" value="beta-beta-alpha zinc fingers"/>
    <property type="match status" value="1"/>
</dbReference>
<evidence type="ECO:0000313" key="4">
    <source>
        <dbReference type="EMBL" id="CAL4905043.1"/>
    </source>
</evidence>
<dbReference type="AlphaFoldDB" id="A0ABC8W9Q0"/>
<feature type="domain" description="C2H2-type" evidence="3">
    <location>
        <begin position="54"/>
        <end position="81"/>
    </location>
</feature>
<evidence type="ECO:0000313" key="5">
    <source>
        <dbReference type="Proteomes" id="UP001497457"/>
    </source>
</evidence>
<feature type="region of interest" description="Disordered" evidence="2">
    <location>
        <begin position="1"/>
        <end position="46"/>
    </location>
</feature>
<dbReference type="PROSITE" id="PS50157">
    <property type="entry name" value="ZINC_FINGER_C2H2_2"/>
    <property type="match status" value="1"/>
</dbReference>
<evidence type="ECO:0000259" key="3">
    <source>
        <dbReference type="PROSITE" id="PS50157"/>
    </source>
</evidence>
<feature type="compositionally biased region" description="Low complexity" evidence="2">
    <location>
        <begin position="24"/>
        <end position="34"/>
    </location>
</feature>
<keyword evidence="1" id="KW-0862">Zinc</keyword>
<feature type="compositionally biased region" description="Gly residues" evidence="2">
    <location>
        <begin position="35"/>
        <end position="46"/>
    </location>
</feature>
<proteinExistence type="predicted"/>
<protein>
    <recommendedName>
        <fullName evidence="3">C2H2-type domain-containing protein</fullName>
    </recommendedName>
</protein>
<dbReference type="InterPro" id="IPR036236">
    <property type="entry name" value="Znf_C2H2_sf"/>
</dbReference>
<dbReference type="Gene3D" id="3.30.160.60">
    <property type="entry name" value="Classic Zinc Finger"/>
    <property type="match status" value="1"/>
</dbReference>
<gene>
    <name evidence="4" type="ORF">URODEC1_LOCUS11447</name>
</gene>
<keyword evidence="1" id="KW-0479">Metal-binding</keyword>
<sequence>MEVPPSSLMNLSLTLGPTSPPASSPDHAAAIAASDGGGGGDGGNGSGRGGVRLFPCLFCNKKFLKSQALGGHQNAHKKERSVGWNAHLYLSAEASTVPNNMVTPTNQTPPMVPIQVSHSSCRSHEHLQRAHLDDTATNGGSRYVDGDGSGLSGWWYAEGGRSCTLGGDEKQQRHVDLNLKL</sequence>
<reference evidence="4 5" key="2">
    <citation type="submission" date="2024-10" db="EMBL/GenBank/DDBJ databases">
        <authorList>
            <person name="Ryan C."/>
        </authorList>
    </citation>
    <scope>NUCLEOTIDE SEQUENCE [LARGE SCALE GENOMIC DNA]</scope>
</reference>
<name>A0ABC8W9Q0_9POAL</name>
<accession>A0ABC8W9Q0</accession>
<keyword evidence="1" id="KW-0863">Zinc-finger</keyword>
<evidence type="ECO:0000256" key="2">
    <source>
        <dbReference type="SAM" id="MobiDB-lite"/>
    </source>
</evidence>
<keyword evidence="5" id="KW-1185">Reference proteome</keyword>
<dbReference type="GO" id="GO:0008270">
    <property type="term" value="F:zinc ion binding"/>
    <property type="evidence" value="ECO:0007669"/>
    <property type="project" value="UniProtKB-KW"/>
</dbReference>
<feature type="compositionally biased region" description="Polar residues" evidence="2">
    <location>
        <begin position="7"/>
        <end position="17"/>
    </location>
</feature>
<organism evidence="4 5">
    <name type="scientific">Urochloa decumbens</name>
    <dbReference type="NCBI Taxonomy" id="240449"/>
    <lineage>
        <taxon>Eukaryota</taxon>
        <taxon>Viridiplantae</taxon>
        <taxon>Streptophyta</taxon>
        <taxon>Embryophyta</taxon>
        <taxon>Tracheophyta</taxon>
        <taxon>Spermatophyta</taxon>
        <taxon>Magnoliopsida</taxon>
        <taxon>Liliopsida</taxon>
        <taxon>Poales</taxon>
        <taxon>Poaceae</taxon>
        <taxon>PACMAD clade</taxon>
        <taxon>Panicoideae</taxon>
        <taxon>Panicodae</taxon>
        <taxon>Paniceae</taxon>
        <taxon>Melinidinae</taxon>
        <taxon>Urochloa</taxon>
    </lineage>
</organism>
<evidence type="ECO:0000256" key="1">
    <source>
        <dbReference type="PROSITE-ProRule" id="PRU00042"/>
    </source>
</evidence>
<dbReference type="PROSITE" id="PS00028">
    <property type="entry name" value="ZINC_FINGER_C2H2_1"/>
    <property type="match status" value="1"/>
</dbReference>
<dbReference type="Proteomes" id="UP001497457">
    <property type="component" value="Chromosome 12b"/>
</dbReference>
<dbReference type="InterPro" id="IPR045320">
    <property type="entry name" value="JAGGED/SL1-like"/>
</dbReference>
<dbReference type="EMBL" id="OZ075122">
    <property type="protein sequence ID" value="CAL4905043.1"/>
    <property type="molecule type" value="Genomic_DNA"/>
</dbReference>
<dbReference type="PANTHER" id="PTHR45730:SF50">
    <property type="entry name" value="OS12G0617000 PROTEIN"/>
    <property type="match status" value="1"/>
</dbReference>
<reference evidence="5" key="1">
    <citation type="submission" date="2024-06" db="EMBL/GenBank/DDBJ databases">
        <authorList>
            <person name="Ryan C."/>
        </authorList>
    </citation>
    <scope>NUCLEOTIDE SEQUENCE [LARGE SCALE GENOMIC DNA]</scope>
</reference>
<dbReference type="InterPro" id="IPR013087">
    <property type="entry name" value="Znf_C2H2_type"/>
</dbReference>